<dbReference type="PANTHER" id="PTHR43293:SF1">
    <property type="entry name" value="ACETATE COA-TRANSFERASE YDIF"/>
    <property type="match status" value="1"/>
</dbReference>
<dbReference type="PANTHER" id="PTHR43293">
    <property type="entry name" value="ACETATE COA-TRANSFERASE YDIF"/>
    <property type="match status" value="1"/>
</dbReference>
<evidence type="ECO:0000256" key="2">
    <source>
        <dbReference type="ARBA" id="ARBA00022679"/>
    </source>
</evidence>
<dbReference type="Pfam" id="PF01144">
    <property type="entry name" value="CoA_trans"/>
    <property type="match status" value="1"/>
</dbReference>
<dbReference type="SUPFAM" id="SSF100950">
    <property type="entry name" value="NagB/RpiA/CoA transferase-like"/>
    <property type="match status" value="2"/>
</dbReference>
<dbReference type="InterPro" id="IPR037171">
    <property type="entry name" value="NagB/RpiA_transferase-like"/>
</dbReference>
<keyword evidence="2 3" id="KW-0808">Transferase</keyword>
<dbReference type="AlphaFoldDB" id="A0A3G1KNL4"/>
<dbReference type="InterPro" id="IPR004165">
    <property type="entry name" value="CoA_trans_fam_I"/>
</dbReference>
<dbReference type="RefSeq" id="WP_148133183.1">
    <property type="nucleotide sequence ID" value="NZ_CP017634.1"/>
</dbReference>
<proteinExistence type="inferred from homology"/>
<organism evidence="5 6">
    <name type="scientific">Formimonas warabiya</name>
    <dbReference type="NCBI Taxonomy" id="1761012"/>
    <lineage>
        <taxon>Bacteria</taxon>
        <taxon>Bacillati</taxon>
        <taxon>Bacillota</taxon>
        <taxon>Clostridia</taxon>
        <taxon>Eubacteriales</taxon>
        <taxon>Peptococcaceae</taxon>
        <taxon>Candidatus Formimonas</taxon>
    </lineage>
</organism>
<protein>
    <submittedName>
        <fullName evidence="5">Acetate CoA-transferase YdiF</fullName>
    </submittedName>
</protein>
<evidence type="ECO:0000256" key="4">
    <source>
        <dbReference type="PIRSR" id="PIRSR000858-1"/>
    </source>
</evidence>
<evidence type="ECO:0000313" key="6">
    <source>
        <dbReference type="Proteomes" id="UP000323521"/>
    </source>
</evidence>
<dbReference type="KEGG" id="fwa:DCMF_03675"/>
<accession>A0A3G1KNL4</accession>
<dbReference type="SMART" id="SM00882">
    <property type="entry name" value="CoA_trans"/>
    <property type="match status" value="1"/>
</dbReference>
<evidence type="ECO:0000256" key="3">
    <source>
        <dbReference type="PIRNR" id="PIRNR000858"/>
    </source>
</evidence>
<dbReference type="PIRSF" id="PIRSF000858">
    <property type="entry name" value="SCOT-t"/>
    <property type="match status" value="1"/>
</dbReference>
<name>A0A3G1KNL4_FORW1</name>
<dbReference type="Gene3D" id="3.40.1080.10">
    <property type="entry name" value="Glutaconate Coenzyme A-transferase"/>
    <property type="match status" value="2"/>
</dbReference>
<evidence type="ECO:0000256" key="1">
    <source>
        <dbReference type="ARBA" id="ARBA00007154"/>
    </source>
</evidence>
<dbReference type="Proteomes" id="UP000323521">
    <property type="component" value="Chromosome"/>
</dbReference>
<dbReference type="EMBL" id="CP017634">
    <property type="protein sequence ID" value="ATW24010.1"/>
    <property type="molecule type" value="Genomic_DNA"/>
</dbReference>
<feature type="active site" description="5-glutamyl coenzyme A thioester intermediate" evidence="4">
    <location>
        <position position="338"/>
    </location>
</feature>
<sequence>MKKPEKINNKVPILTADEAVALIPNEAVIYLDGSGNGEREPASLYHALAKRHKETGSPNGLTLIHPNGVGDRTAGSDVGFGVLALPTMIKRLLSGHLGQSPKLADLVDHNEVEAYNFSMGTLSQMMRAAAAKQPGVFTKVGKGTFMDPRQTGGKLNERTKEDLVKVVDVEGEEYLFYRTVSPTVALLRGTTSDMNGYITVEEEVGPAFLDDIAVAQAVHNNGGLVVVQVRRLVKEGTLNPKHVRIPGILVDAVVVDPYQSQSYALKGQPIDNFAAGDLKKPEDGVPPHPLTERKVIVRRSLMEAKPGDIGNIGVGVQTAISGVANEEGIQKDFTLTVETGVIGGASGPSKGKSNGGEYYNVRAVIPMADSFNFYEGGGLDVAYLSFAQVDNEGNVNVHWFNHKIMGTGGFIHISANAKKVVFGGTMTSGGFKSKVGGGKIEILQEGRFKKFVGKVDQITFSAKEANRVNKPVFYVTERCVFRLTPEGLELIEIAPGIDLEKDILPVMDFKPIISKNLNMMDERFFHDRPMGIKEEWRAKK</sequence>
<dbReference type="OrthoDB" id="9805230at2"/>
<comment type="similarity">
    <text evidence="1 3">Belongs to the 3-oxoacid CoA-transferase family.</text>
</comment>
<keyword evidence="6" id="KW-1185">Reference proteome</keyword>
<dbReference type="InterPro" id="IPR014388">
    <property type="entry name" value="3-oxoacid_CoA-transferase"/>
</dbReference>
<evidence type="ECO:0000313" key="5">
    <source>
        <dbReference type="EMBL" id="ATW24010.1"/>
    </source>
</evidence>
<dbReference type="GO" id="GO:0046952">
    <property type="term" value="P:ketone body catabolic process"/>
    <property type="evidence" value="ECO:0007669"/>
    <property type="project" value="InterPro"/>
</dbReference>
<reference evidence="5 6" key="1">
    <citation type="submission" date="2016-10" db="EMBL/GenBank/DDBJ databases">
        <title>Complete Genome Sequence of Peptococcaceae strain DCMF.</title>
        <authorList>
            <person name="Edwards R.J."/>
            <person name="Holland S.I."/>
            <person name="Deshpande N.P."/>
            <person name="Wong Y.K."/>
            <person name="Ertan H."/>
            <person name="Manefield M."/>
            <person name="Russell T.L."/>
            <person name="Lee M.J."/>
        </authorList>
    </citation>
    <scope>NUCLEOTIDE SEQUENCE [LARGE SCALE GENOMIC DNA]</scope>
    <source>
        <strain evidence="5 6">DCMF</strain>
    </source>
</reference>
<gene>
    <name evidence="5" type="ORF">DCMF_03675</name>
</gene>
<dbReference type="GO" id="GO:0008410">
    <property type="term" value="F:CoA-transferase activity"/>
    <property type="evidence" value="ECO:0007669"/>
    <property type="project" value="InterPro"/>
</dbReference>